<evidence type="ECO:0000313" key="6">
    <source>
        <dbReference type="Proteomes" id="UP000436181"/>
    </source>
</evidence>
<keyword evidence="2" id="KW-0479">Metal-binding</keyword>
<dbReference type="Gene3D" id="1.20.910.10">
    <property type="entry name" value="Heme oxygenase-like"/>
    <property type="match status" value="1"/>
</dbReference>
<dbReference type="PANTHER" id="PTHR10720">
    <property type="entry name" value="HEME OXYGENASE"/>
    <property type="match status" value="1"/>
</dbReference>
<reference evidence="5 6" key="1">
    <citation type="submission" date="2019-10" db="EMBL/GenBank/DDBJ databases">
        <title>Corynebacterium sp novel species isolated from the respiratory tract of Marmot.</title>
        <authorList>
            <person name="Zhang G."/>
        </authorList>
    </citation>
    <scope>NUCLEOTIDE SEQUENCE [LARGE SCALE GENOMIC DNA]</scope>
    <source>
        <strain evidence="5 6">336</strain>
    </source>
</reference>
<evidence type="ECO:0000256" key="2">
    <source>
        <dbReference type="ARBA" id="ARBA00022723"/>
    </source>
</evidence>
<name>A0ABQ6VDT9_9CORY</name>
<evidence type="ECO:0000256" key="4">
    <source>
        <dbReference type="SAM" id="MobiDB-lite"/>
    </source>
</evidence>
<keyword evidence="3" id="KW-0408">Iron</keyword>
<proteinExistence type="predicted"/>
<feature type="compositionally biased region" description="Polar residues" evidence="4">
    <location>
        <begin position="1"/>
        <end position="13"/>
    </location>
</feature>
<dbReference type="PRINTS" id="PR00088">
    <property type="entry name" value="HAEMOXYGNASE"/>
</dbReference>
<evidence type="ECO:0000256" key="1">
    <source>
        <dbReference type="ARBA" id="ARBA00022617"/>
    </source>
</evidence>
<dbReference type="InterPro" id="IPR002051">
    <property type="entry name" value="Haem_Oase"/>
</dbReference>
<dbReference type="Pfam" id="PF01126">
    <property type="entry name" value="Heme_oxygenase"/>
    <property type="match status" value="1"/>
</dbReference>
<keyword evidence="1" id="KW-0349">Heme</keyword>
<sequence length="219" mass="24277">MESTQTSHTSSLAQRLKQETAEAHTRAENSTFIVDLLEGKLHRDAFVALQEQSLQFYTALEHALDTFTQDPCVQYVADRRLDRADRLRHDVAALGGNVDAQPLPATAEYVAHLQEVAERGDTVAMIAHHYVRYLGDLSGGQVVASKMKSLLGIPEEALSFYDFTAIGKLKPYKDTYRMALDKLQTILSGEEQDALVASAGTAFILNQKVFVDLGKIYCQ</sequence>
<dbReference type="PIRSF" id="PIRSF000343">
    <property type="entry name" value="Haem_Oase"/>
    <property type="match status" value="1"/>
</dbReference>
<keyword evidence="6" id="KW-1185">Reference proteome</keyword>
<evidence type="ECO:0000313" key="5">
    <source>
        <dbReference type="EMBL" id="KAB3521077.1"/>
    </source>
</evidence>
<dbReference type="PANTHER" id="PTHR10720:SF0">
    <property type="entry name" value="HEME OXYGENASE"/>
    <property type="match status" value="1"/>
</dbReference>
<dbReference type="SUPFAM" id="SSF48613">
    <property type="entry name" value="Heme oxygenase-like"/>
    <property type="match status" value="1"/>
</dbReference>
<evidence type="ECO:0000256" key="3">
    <source>
        <dbReference type="ARBA" id="ARBA00023004"/>
    </source>
</evidence>
<accession>A0ABQ6VDT9</accession>
<dbReference type="InterPro" id="IPR016053">
    <property type="entry name" value="Haem_Oase-like"/>
</dbReference>
<comment type="caution">
    <text evidence="5">The sequence shown here is derived from an EMBL/GenBank/DDBJ whole genome shotgun (WGS) entry which is preliminary data.</text>
</comment>
<protein>
    <submittedName>
        <fullName evidence="5">Biliverdin-producing heme oxygenase</fullName>
    </submittedName>
</protein>
<organism evidence="5 6">
    <name type="scientific">Corynebacterium zhongnanshanii</name>
    <dbReference type="NCBI Taxonomy" id="2768834"/>
    <lineage>
        <taxon>Bacteria</taxon>
        <taxon>Bacillati</taxon>
        <taxon>Actinomycetota</taxon>
        <taxon>Actinomycetes</taxon>
        <taxon>Mycobacteriales</taxon>
        <taxon>Corynebacteriaceae</taxon>
        <taxon>Corynebacterium</taxon>
    </lineage>
</organism>
<dbReference type="CDD" id="cd19165">
    <property type="entry name" value="HemeO"/>
    <property type="match status" value="1"/>
</dbReference>
<feature type="region of interest" description="Disordered" evidence="4">
    <location>
        <begin position="1"/>
        <end position="24"/>
    </location>
</feature>
<dbReference type="EMBL" id="WBZJ01000002">
    <property type="protein sequence ID" value="KAB3521077.1"/>
    <property type="molecule type" value="Genomic_DNA"/>
</dbReference>
<dbReference type="InterPro" id="IPR016084">
    <property type="entry name" value="Haem_Oase-like_multi-hlx"/>
</dbReference>
<gene>
    <name evidence="5" type="ORF">F8377_06410</name>
</gene>
<dbReference type="Proteomes" id="UP000436181">
    <property type="component" value="Unassembled WGS sequence"/>
</dbReference>